<feature type="transmembrane region" description="Helical" evidence="1">
    <location>
        <begin position="59"/>
        <end position="77"/>
    </location>
</feature>
<evidence type="ECO:0000313" key="2">
    <source>
        <dbReference type="EMBL" id="MDN4614581.1"/>
    </source>
</evidence>
<gene>
    <name evidence="2" type="ORF">P5G50_08960</name>
</gene>
<dbReference type="RefSeq" id="WP_301210827.1">
    <property type="nucleotide sequence ID" value="NZ_JAROCF010000001.1"/>
</dbReference>
<evidence type="ECO:0000313" key="3">
    <source>
        <dbReference type="Proteomes" id="UP001174208"/>
    </source>
</evidence>
<accession>A0ABT8KCU1</accession>
<reference evidence="2" key="1">
    <citation type="submission" date="2023-06" db="EMBL/GenBank/DDBJ databases">
        <title>MT1 and MT2 Draft Genomes of Novel Species.</title>
        <authorList>
            <person name="Venkateswaran K."/>
        </authorList>
    </citation>
    <scope>NUCLEOTIDE SEQUENCE</scope>
    <source>
        <strain evidence="2">F6_8S_P_1B</strain>
    </source>
</reference>
<organism evidence="2 3">
    <name type="scientific">Leifsonia williamsii</name>
    <dbReference type="NCBI Taxonomy" id="3035919"/>
    <lineage>
        <taxon>Bacteria</taxon>
        <taxon>Bacillati</taxon>
        <taxon>Actinomycetota</taxon>
        <taxon>Actinomycetes</taxon>
        <taxon>Micrococcales</taxon>
        <taxon>Microbacteriaceae</taxon>
        <taxon>Leifsonia</taxon>
    </lineage>
</organism>
<proteinExistence type="predicted"/>
<protein>
    <submittedName>
        <fullName evidence="2">Uncharacterized protein</fullName>
    </submittedName>
</protein>
<evidence type="ECO:0000256" key="1">
    <source>
        <dbReference type="SAM" id="Phobius"/>
    </source>
</evidence>
<dbReference type="Proteomes" id="UP001174208">
    <property type="component" value="Unassembled WGS sequence"/>
</dbReference>
<comment type="caution">
    <text evidence="2">The sequence shown here is derived from an EMBL/GenBank/DDBJ whole genome shotgun (WGS) entry which is preliminary data.</text>
</comment>
<sequence length="154" mass="17051">MHSRTTSYNHAHDVARRQLRRRELDLHWAKEQRRQQEQQLAAAGALVAATRGALIRKPVLVACLVLAADAGIAWGAAETSLLGSATLAVLVAVGVFALAVVAGLAVRVFALRKQRRAARDLLWVRDRRHQHTQFHIQESLGSYLEAKLLAHSTR</sequence>
<keyword evidence="1" id="KW-0812">Transmembrane</keyword>
<feature type="transmembrane region" description="Helical" evidence="1">
    <location>
        <begin position="89"/>
        <end position="110"/>
    </location>
</feature>
<keyword evidence="1" id="KW-0472">Membrane</keyword>
<keyword evidence="3" id="KW-1185">Reference proteome</keyword>
<name>A0ABT8KCU1_9MICO</name>
<dbReference type="EMBL" id="JAROCF010000001">
    <property type="protein sequence ID" value="MDN4614581.1"/>
    <property type="molecule type" value="Genomic_DNA"/>
</dbReference>
<keyword evidence="1" id="KW-1133">Transmembrane helix</keyword>